<keyword evidence="2" id="KW-0732">Signal</keyword>
<accession>A0ABU0C6H3</accession>
<protein>
    <submittedName>
        <fullName evidence="3">Uncharacterized protein</fullName>
    </submittedName>
</protein>
<keyword evidence="4" id="KW-1185">Reference proteome</keyword>
<proteinExistence type="predicted"/>
<name>A0ABU0C6H3_9BRAD</name>
<evidence type="ECO:0000256" key="2">
    <source>
        <dbReference type="SAM" id="SignalP"/>
    </source>
</evidence>
<comment type="caution">
    <text evidence="3">The sequence shown here is derived from an EMBL/GenBank/DDBJ whole genome shotgun (WGS) entry which is preliminary data.</text>
</comment>
<gene>
    <name evidence="3" type="ORF">J2R99_001982</name>
</gene>
<sequence length="72" mass="7524">MLIRILAATALTLASVAGYAHASFNHLPLPTVISIDAWIKSTEAPACRASSGPDSVAACRQKSATHEPATHR</sequence>
<feature type="chain" id="PRO_5045959815" evidence="2">
    <location>
        <begin position="23"/>
        <end position="72"/>
    </location>
</feature>
<evidence type="ECO:0000313" key="3">
    <source>
        <dbReference type="EMBL" id="MDQ0326113.1"/>
    </source>
</evidence>
<dbReference type="EMBL" id="JAUSUK010000002">
    <property type="protein sequence ID" value="MDQ0326113.1"/>
    <property type="molecule type" value="Genomic_DNA"/>
</dbReference>
<organism evidence="3 4">
    <name type="scientific">Rhodopseudomonas julia</name>
    <dbReference type="NCBI Taxonomy" id="200617"/>
    <lineage>
        <taxon>Bacteria</taxon>
        <taxon>Pseudomonadati</taxon>
        <taxon>Pseudomonadota</taxon>
        <taxon>Alphaproteobacteria</taxon>
        <taxon>Hyphomicrobiales</taxon>
        <taxon>Nitrobacteraceae</taxon>
        <taxon>Rhodopseudomonas</taxon>
    </lineage>
</organism>
<reference evidence="3 4" key="1">
    <citation type="submission" date="2023-07" db="EMBL/GenBank/DDBJ databases">
        <title>Genomic Encyclopedia of Type Strains, Phase IV (KMG-IV): sequencing the most valuable type-strain genomes for metagenomic binning, comparative biology and taxonomic classification.</title>
        <authorList>
            <person name="Goeker M."/>
        </authorList>
    </citation>
    <scope>NUCLEOTIDE SEQUENCE [LARGE SCALE GENOMIC DNA]</scope>
    <source>
        <strain evidence="3 4">DSM 11549</strain>
    </source>
</reference>
<feature type="region of interest" description="Disordered" evidence="1">
    <location>
        <begin position="46"/>
        <end position="72"/>
    </location>
</feature>
<dbReference type="Proteomes" id="UP001230253">
    <property type="component" value="Unassembled WGS sequence"/>
</dbReference>
<evidence type="ECO:0000313" key="4">
    <source>
        <dbReference type="Proteomes" id="UP001230253"/>
    </source>
</evidence>
<evidence type="ECO:0000256" key="1">
    <source>
        <dbReference type="SAM" id="MobiDB-lite"/>
    </source>
</evidence>
<feature type="signal peptide" evidence="2">
    <location>
        <begin position="1"/>
        <end position="22"/>
    </location>
</feature>